<feature type="domain" description="Fido" evidence="3">
    <location>
        <begin position="114"/>
        <end position="273"/>
    </location>
</feature>
<sequence length="375" mass="43246">MKKKWIWEFDNYPNFTYDKEELDSLIQDIVFLQGSLSSTVSFVSKEILEEKLKDSYADEVINSSAIEGEFLNRDSVRKSIAKKLGFDRYANTDYVTDGLVNILIDACTNYEKDLDIERIFAWHASVFPTGRNNKGEIINIGLTRGHYEMIIGGGGPKEVIYYQAPPHDELFDYLVEFFDWFNKTEDSIIKAAIAHLWFLIIHPLDDGNGRISRTICKYVLARVEKSYYSKIYSISKTIYENKKTYYEVLEQTTGFRIKENPLDITAWLKFFLQTLLKSLQEAQIGLQYIKEKTSFWDKHRDKELNSRQIKVLNKILDSGFKNFEGGLTKKKYVAISKASPSTATNDLKQLLELGCIKQTPATTGRGTSYFVDIDC</sequence>
<evidence type="ECO:0000259" key="3">
    <source>
        <dbReference type="PROSITE" id="PS51459"/>
    </source>
</evidence>
<gene>
    <name evidence="4" type="ORF">B0174_07675</name>
</gene>
<feature type="binding site" evidence="2">
    <location>
        <begin position="206"/>
        <end position="213"/>
    </location>
    <ligand>
        <name>ATP</name>
        <dbReference type="ChEBI" id="CHEBI:30616"/>
    </ligand>
</feature>
<dbReference type="AlphaFoldDB" id="A0A363CYA6"/>
<dbReference type="GO" id="GO:0005524">
    <property type="term" value="F:ATP binding"/>
    <property type="evidence" value="ECO:0007669"/>
    <property type="project" value="UniProtKB-KW"/>
</dbReference>
<evidence type="ECO:0000313" key="5">
    <source>
        <dbReference type="Proteomes" id="UP000251135"/>
    </source>
</evidence>
<dbReference type="InterPro" id="IPR003812">
    <property type="entry name" value="Fido"/>
</dbReference>
<evidence type="ECO:0000256" key="1">
    <source>
        <dbReference type="PIRSR" id="PIRSR640198-1"/>
    </source>
</evidence>
<keyword evidence="2" id="KW-0547">Nucleotide-binding</keyword>
<dbReference type="PANTHER" id="PTHR13504:SF33">
    <property type="entry name" value="FIC FAMILY PROTEIN"/>
    <property type="match status" value="1"/>
</dbReference>
<dbReference type="RefSeq" id="WP_108559338.1">
    <property type="nucleotide sequence ID" value="NZ_MUXE01000010.1"/>
</dbReference>
<dbReference type="Pfam" id="PF02661">
    <property type="entry name" value="Fic"/>
    <property type="match status" value="1"/>
</dbReference>
<feature type="active site" evidence="1">
    <location>
        <position position="202"/>
    </location>
</feature>
<protein>
    <recommendedName>
        <fullName evidence="3">Fido domain-containing protein</fullName>
    </recommendedName>
</protein>
<dbReference type="InterPro" id="IPR025230">
    <property type="entry name" value="DUF4172"/>
</dbReference>
<dbReference type="EMBL" id="MUXE01000010">
    <property type="protein sequence ID" value="PUE64086.1"/>
    <property type="molecule type" value="Genomic_DNA"/>
</dbReference>
<dbReference type="PROSITE" id="PS51459">
    <property type="entry name" value="FIDO"/>
    <property type="match status" value="1"/>
</dbReference>
<feature type="binding site" evidence="2">
    <location>
        <begin position="245"/>
        <end position="246"/>
    </location>
    <ligand>
        <name>ATP</name>
        <dbReference type="ChEBI" id="CHEBI:30616"/>
    </ligand>
</feature>
<dbReference type="PANTHER" id="PTHR13504">
    <property type="entry name" value="FIDO DOMAIN-CONTAINING PROTEIN DDB_G0283145"/>
    <property type="match status" value="1"/>
</dbReference>
<dbReference type="OrthoDB" id="9813719at2"/>
<dbReference type="InterPro" id="IPR040198">
    <property type="entry name" value="Fido_containing"/>
</dbReference>
<dbReference type="Pfam" id="PF13776">
    <property type="entry name" value="DUF4172"/>
    <property type="match status" value="1"/>
</dbReference>
<organism evidence="4 5">
    <name type="scientific">Arcobacter caeni</name>
    <dbReference type="NCBI Taxonomy" id="1912877"/>
    <lineage>
        <taxon>Bacteria</taxon>
        <taxon>Pseudomonadati</taxon>
        <taxon>Campylobacterota</taxon>
        <taxon>Epsilonproteobacteria</taxon>
        <taxon>Campylobacterales</taxon>
        <taxon>Arcobacteraceae</taxon>
        <taxon>Arcobacter</taxon>
    </lineage>
</organism>
<keyword evidence="2" id="KW-0067">ATP-binding</keyword>
<dbReference type="SUPFAM" id="SSF140931">
    <property type="entry name" value="Fic-like"/>
    <property type="match status" value="1"/>
</dbReference>
<comment type="caution">
    <text evidence="4">The sequence shown here is derived from an EMBL/GenBank/DDBJ whole genome shotgun (WGS) entry which is preliminary data.</text>
</comment>
<dbReference type="Proteomes" id="UP000251135">
    <property type="component" value="Unassembled WGS sequence"/>
</dbReference>
<proteinExistence type="predicted"/>
<accession>A0A363CYA6</accession>
<evidence type="ECO:0000313" key="4">
    <source>
        <dbReference type="EMBL" id="PUE64086.1"/>
    </source>
</evidence>
<reference evidence="4 5" key="1">
    <citation type="submission" date="2017-02" db="EMBL/GenBank/DDBJ databases">
        <title>Arcobacter caeni sp. nov, a new Arcobacter species isolated from reclaimed water.</title>
        <authorList>
            <person name="Figueras M.J."/>
            <person name="Perez-Cataluna A."/>
            <person name="Salas-Masso N."/>
        </authorList>
    </citation>
    <scope>NUCLEOTIDE SEQUENCE [LARGE SCALE GENOMIC DNA]</scope>
    <source>
        <strain evidence="4 5">RW17-10</strain>
    </source>
</reference>
<dbReference type="InterPro" id="IPR036597">
    <property type="entry name" value="Fido-like_dom_sf"/>
</dbReference>
<dbReference type="Gene3D" id="1.10.3290.10">
    <property type="entry name" value="Fido-like domain"/>
    <property type="match status" value="1"/>
</dbReference>
<name>A0A363CYA6_9BACT</name>
<keyword evidence="5" id="KW-1185">Reference proteome</keyword>
<evidence type="ECO:0000256" key="2">
    <source>
        <dbReference type="PIRSR" id="PIRSR640198-2"/>
    </source>
</evidence>